<feature type="compositionally biased region" description="Acidic residues" evidence="2">
    <location>
        <begin position="407"/>
        <end position="416"/>
    </location>
</feature>
<gene>
    <name evidence="3" type="ORF">ACJ73_08803</name>
</gene>
<sequence length="716" mass="80815">MASGNFDRDELLRQLADARRTILEAQQLVEKERERAERERERAEKERERAVRAEADKAPTVFERYLLLVQQRLVSTLSVEPNPAKTASDSLTSVDRKYYPLELCVWVDFEEEHSKTFSLLTSLLSDKPLFPCENDVLGVQREMSPSTRKDEQDIRPFIRSAIEKPAARVVMAYLGPTGSTDEFYFQNNAYSLENKTFDGTYERETPPPNKRRSPEPKSIRSIPDRWGICESTDGHVRCVLVGEYKAAHKIHIEGFTQALRSPPKDLFLEVLRRKQYGTVNAEGEKVRERVAQVLCQAFHYMITSGLLYGYVASGEALVFLKIHESAPEKLYFYLTPVATKGPVQVQFTPAAQLATFAMLALRSTAMSRDWVKEAEQRGICQWPLLPPSPLQRDVTLRPREFGGETSESSEEEEDTGDRDYTAPSKGRSRSRSQLNRPSQSGGGERRRSPRKRTTTERPVLTYCTQACLLGLVQGLPLDTSCPNVLLHQRGRTSGRHLITKEDLCLLVKKQLAHSLDKDCKCLDREGLFGAIGVLFKITLTKYGYTFVAKGVQRVDEPCLANEASVYAHLSDLQGMKIPVCLGNITLERSYPLISLARVTQMMLMSWAGSSLSVQSWPEDVDIEVEKEKTEQALMSSGVSHNDIRNANMVWNPELRQVMAIDFDQATIHRVQKRKASASPSGSRKSRTERGETRMIAATSKPAMRNSGKENLKPSED</sequence>
<evidence type="ECO:0000256" key="2">
    <source>
        <dbReference type="SAM" id="MobiDB-lite"/>
    </source>
</evidence>
<evidence type="ECO:0000256" key="1">
    <source>
        <dbReference type="SAM" id="Coils"/>
    </source>
</evidence>
<dbReference type="STRING" id="1658174.A0A1J9PLU1"/>
<evidence type="ECO:0000313" key="4">
    <source>
        <dbReference type="Proteomes" id="UP000242791"/>
    </source>
</evidence>
<protein>
    <recommendedName>
        <fullName evidence="5">Protein kinase domain-containing protein</fullName>
    </recommendedName>
</protein>
<proteinExistence type="predicted"/>
<evidence type="ECO:0000313" key="3">
    <source>
        <dbReference type="EMBL" id="OJD17401.1"/>
    </source>
</evidence>
<feature type="region of interest" description="Disordered" evidence="2">
    <location>
        <begin position="391"/>
        <end position="455"/>
    </location>
</feature>
<feature type="region of interest" description="Disordered" evidence="2">
    <location>
        <begin position="671"/>
        <end position="716"/>
    </location>
</feature>
<reference evidence="3 4" key="1">
    <citation type="submission" date="2015-08" db="EMBL/GenBank/DDBJ databases">
        <title>Emmonsia species relationships and genome sequence.</title>
        <authorList>
            <person name="Cuomo C.A."/>
            <person name="Schwartz I.S."/>
            <person name="Kenyon C."/>
            <person name="De Hoog G.S."/>
            <person name="Govender N.P."/>
            <person name="Botha A."/>
            <person name="Moreno L."/>
            <person name="De Vries M."/>
            <person name="Munoz J.F."/>
            <person name="Stielow J.B."/>
        </authorList>
    </citation>
    <scope>NUCLEOTIDE SEQUENCE [LARGE SCALE GENOMIC DNA]</scope>
    <source>
        <strain evidence="3 4">EI222</strain>
    </source>
</reference>
<feature type="coiled-coil region" evidence="1">
    <location>
        <begin position="8"/>
        <end position="56"/>
    </location>
</feature>
<dbReference type="VEuPathDB" id="FungiDB:ACJ73_08803"/>
<keyword evidence="4" id="KW-1185">Reference proteome</keyword>
<name>A0A1J9PLU1_9EURO</name>
<keyword evidence="1" id="KW-0175">Coiled coil</keyword>
<dbReference type="AlphaFoldDB" id="A0A1J9PLU1"/>
<comment type="caution">
    <text evidence="3">The sequence shown here is derived from an EMBL/GenBank/DDBJ whole genome shotgun (WGS) entry which is preliminary data.</text>
</comment>
<feature type="region of interest" description="Disordered" evidence="2">
    <location>
        <begin position="196"/>
        <end position="219"/>
    </location>
</feature>
<feature type="compositionally biased region" description="Basic and acidic residues" evidence="2">
    <location>
        <begin position="706"/>
        <end position="716"/>
    </location>
</feature>
<dbReference type="OrthoDB" id="2156052at2759"/>
<evidence type="ECO:0008006" key="5">
    <source>
        <dbReference type="Google" id="ProtNLM"/>
    </source>
</evidence>
<accession>A0A1J9PLU1</accession>
<dbReference type="EMBL" id="LGTZ01002204">
    <property type="protein sequence ID" value="OJD17401.1"/>
    <property type="molecule type" value="Genomic_DNA"/>
</dbReference>
<dbReference type="Proteomes" id="UP000242791">
    <property type="component" value="Unassembled WGS sequence"/>
</dbReference>
<organism evidence="3 4">
    <name type="scientific">Blastomyces percursus</name>
    <dbReference type="NCBI Taxonomy" id="1658174"/>
    <lineage>
        <taxon>Eukaryota</taxon>
        <taxon>Fungi</taxon>
        <taxon>Dikarya</taxon>
        <taxon>Ascomycota</taxon>
        <taxon>Pezizomycotina</taxon>
        <taxon>Eurotiomycetes</taxon>
        <taxon>Eurotiomycetidae</taxon>
        <taxon>Onygenales</taxon>
        <taxon>Ajellomycetaceae</taxon>
        <taxon>Blastomyces</taxon>
    </lineage>
</organism>